<accession>H1YA11</accession>
<evidence type="ECO:0000313" key="2">
    <source>
        <dbReference type="Proteomes" id="UP000002774"/>
    </source>
</evidence>
<dbReference type="OrthoDB" id="7783903at2"/>
<reference evidence="1" key="1">
    <citation type="submission" date="2011-09" db="EMBL/GenBank/DDBJ databases">
        <title>The permanent draft genome of Mucilaginibacter paludis DSM 18603.</title>
        <authorList>
            <consortium name="US DOE Joint Genome Institute (JGI-PGF)"/>
            <person name="Lucas S."/>
            <person name="Han J."/>
            <person name="Lapidus A."/>
            <person name="Bruce D."/>
            <person name="Goodwin L."/>
            <person name="Pitluck S."/>
            <person name="Peters L."/>
            <person name="Kyrpides N."/>
            <person name="Mavromatis K."/>
            <person name="Ivanova N."/>
            <person name="Mikhailova N."/>
            <person name="Held B."/>
            <person name="Detter J.C."/>
            <person name="Tapia R."/>
            <person name="Han C."/>
            <person name="Land M."/>
            <person name="Hauser L."/>
            <person name="Markowitz V."/>
            <person name="Cheng J.-F."/>
            <person name="Hugenholtz P."/>
            <person name="Woyke T."/>
            <person name="Wu D."/>
            <person name="Tindall B."/>
            <person name="Brambilla E."/>
            <person name="Klenk H.-P."/>
            <person name="Eisen J.A."/>
        </authorList>
    </citation>
    <scope>NUCLEOTIDE SEQUENCE [LARGE SCALE GENOMIC DNA]</scope>
    <source>
        <strain evidence="1">DSM 18603</strain>
    </source>
</reference>
<dbReference type="HOGENOM" id="CLU_361615_0_0_10"/>
<dbReference type="RefSeq" id="WP_008504617.1">
    <property type="nucleotide sequence ID" value="NZ_CM001403.1"/>
</dbReference>
<name>H1YA11_9SPHI</name>
<proteinExistence type="predicted"/>
<protein>
    <submittedName>
        <fullName evidence="1">Uncharacterized protein</fullName>
    </submittedName>
</protein>
<organism evidence="1 2">
    <name type="scientific">Mucilaginibacter paludis DSM 18603</name>
    <dbReference type="NCBI Taxonomy" id="714943"/>
    <lineage>
        <taxon>Bacteria</taxon>
        <taxon>Pseudomonadati</taxon>
        <taxon>Bacteroidota</taxon>
        <taxon>Sphingobacteriia</taxon>
        <taxon>Sphingobacteriales</taxon>
        <taxon>Sphingobacteriaceae</taxon>
        <taxon>Mucilaginibacter</taxon>
    </lineage>
</organism>
<gene>
    <name evidence="1" type="ORF">Mucpa_0814</name>
</gene>
<dbReference type="Proteomes" id="UP000002774">
    <property type="component" value="Chromosome"/>
</dbReference>
<dbReference type="eggNOG" id="ENOG502ZAZ4">
    <property type="taxonomic scope" value="Bacteria"/>
</dbReference>
<keyword evidence="2" id="KW-1185">Reference proteome</keyword>
<dbReference type="STRING" id="714943.Mucpa_0814"/>
<dbReference type="EMBL" id="CM001403">
    <property type="protein sequence ID" value="EHQ24995.1"/>
    <property type="molecule type" value="Genomic_DNA"/>
</dbReference>
<evidence type="ECO:0000313" key="1">
    <source>
        <dbReference type="EMBL" id="EHQ24995.1"/>
    </source>
</evidence>
<dbReference type="AlphaFoldDB" id="H1YA11"/>
<sequence>MINIQNSRIVFYQDGSGATKNVTVYFDFDPATKKMYVVPLPFFVRKAATGEPIFSLTRYKKSDQRTYGKCVFDVELKVPDEARKAVQQELPDYVFAQFDWVSAMAFFNYSVPGEQIELAATPSMYGENKVTFTVDLSSEDAVKTFIDAFHSNAGTVSPFRVQYQLSALSTLPSVEATVSYDAAIAIEYEKQTQQKKDTWGNSYTVITGVKKNLRQSGAGKVNIEWKGQPPSDELRFRVEEWGWTTLEKMVSQAIDAAEKAATSDTPVSSTSSFTQTFVENQIIEWSITTAAELDKFDDKTWAKVFSEVDLRQLVVIFETLGIFNTQDGAQPVKRIDVTVDYPTVATQTFSLYPTAGGAADVGKNSTYTFTANGDFKAGVFNSYYTYRYEVIYEGPTKGFKSPDITANDTRVVFNPADFGIRNVKFLGSAIPFKGSEFVPPGSDKAVSELVIDFYFTRPEGVKNKADKQIMKGNGDANALVFSSFYNLPLENSYAYRLTYHFIHKDGTTSVLVQDSTPAFGSQNTDLQVVTMPVKKQEFTLMARKVAGQGTVLAELTVQYKDPQNNVEESENFSWEPDWKSSIIPRSPKWEFYAPQNLDAAYYEITGTVFYDEGERPFNGYRQSAKKFSLTLTGTELPPPSVEVDTSRVDWTKVFKINVSLFQMKSLAKINPLHLSYYLPVFPAGKKESQAIRKEVTGEQQNNSSILATTPNGTSQPVLNKYFYALMADKSAEVSYWIGVQYVHNDGTPDTYMPETPINRLVVIIPADGTSDKPTFSHQLVSLREGAEYTGA</sequence>